<proteinExistence type="predicted"/>
<evidence type="ECO:0008006" key="3">
    <source>
        <dbReference type="Google" id="ProtNLM"/>
    </source>
</evidence>
<protein>
    <recommendedName>
        <fullName evidence="3">DUF982 domain-containing protein</fullName>
    </recommendedName>
</protein>
<organism evidence="1 2">
    <name type="scientific">Mesorhizobium helmanticense</name>
    <dbReference type="NCBI Taxonomy" id="1776423"/>
    <lineage>
        <taxon>Bacteria</taxon>
        <taxon>Pseudomonadati</taxon>
        <taxon>Pseudomonadota</taxon>
        <taxon>Alphaproteobacteria</taxon>
        <taxon>Hyphomicrobiales</taxon>
        <taxon>Phyllobacteriaceae</taxon>
        <taxon>Mesorhizobium</taxon>
    </lineage>
</organism>
<accession>A0A2T4IQ10</accession>
<evidence type="ECO:0000313" key="1">
    <source>
        <dbReference type="EMBL" id="PTE07710.1"/>
    </source>
</evidence>
<comment type="caution">
    <text evidence="1">The sequence shown here is derived from an EMBL/GenBank/DDBJ whole genome shotgun (WGS) entry which is preliminary data.</text>
</comment>
<keyword evidence="2" id="KW-1185">Reference proteome</keyword>
<dbReference type="Pfam" id="PF06169">
    <property type="entry name" value="DUF982"/>
    <property type="match status" value="1"/>
</dbReference>
<dbReference type="AlphaFoldDB" id="A0A2T4IQ10"/>
<evidence type="ECO:0000313" key="2">
    <source>
        <dbReference type="Proteomes" id="UP000240259"/>
    </source>
</evidence>
<dbReference type="Gene3D" id="6.10.250.730">
    <property type="match status" value="1"/>
</dbReference>
<dbReference type="Proteomes" id="UP000240259">
    <property type="component" value="Unassembled WGS sequence"/>
</dbReference>
<dbReference type="RefSeq" id="WP_107651749.1">
    <property type="nucleotide sequence ID" value="NZ_PZJX01000046.1"/>
</dbReference>
<name>A0A2T4IQ10_9HYPH</name>
<dbReference type="EMBL" id="PZJX01000046">
    <property type="protein sequence ID" value="PTE07710.1"/>
    <property type="molecule type" value="Genomic_DNA"/>
</dbReference>
<dbReference type="InterPro" id="IPR010385">
    <property type="entry name" value="DUF982"/>
</dbReference>
<gene>
    <name evidence="1" type="ORF">C9427_25045</name>
</gene>
<sequence length="104" mass="11007">MSTFLPLTIKFVDGDSMVVSSIADARKALDGKWANKQAAPYTAAVRLVDDALNGICRPAIAFDAFAKAAVEQGLLKPAKPSSALAMLDELCAPDGQVQRDRSGR</sequence>
<dbReference type="OrthoDB" id="8100242at2"/>
<reference evidence="1 2" key="1">
    <citation type="submission" date="2018-03" db="EMBL/GenBank/DDBJ databases">
        <title>Genome sequence of the symbiotic type strain Mesorhizobium helmanticense CSLC115NT isolated from Lotus corniculatus nodules.</title>
        <authorList>
            <person name="Sannazzaro A.I."/>
            <person name="Torres Tejerizo G.A."/>
            <person name="Dip D."/>
            <person name="Caballero M."/>
            <person name="Pistorio M."/>
            <person name="Estrella M.J."/>
        </authorList>
    </citation>
    <scope>NUCLEOTIDE SEQUENCE [LARGE SCALE GENOMIC DNA]</scope>
    <source>
        <strain evidence="1 2">CSLC115N</strain>
    </source>
</reference>